<dbReference type="EMBL" id="JAJAWG010000005">
    <property type="protein sequence ID" value="MCB5196506.1"/>
    <property type="molecule type" value="Genomic_DNA"/>
</dbReference>
<name>A0ABS8BLW4_9NEIS</name>
<evidence type="ECO:0000256" key="5">
    <source>
        <dbReference type="SAM" id="MobiDB-lite"/>
    </source>
</evidence>
<gene>
    <name evidence="7" type="primary">tolA</name>
    <name evidence="7" type="ORF">LG219_09515</name>
</gene>
<sequence length="303" mass="31972">MKPNQSNYPSEHQGLALVLAIAMHLLLLGLLLFSVQWKTKQPDPVVVELWGAPPPAPVRQSVVEAKPVRKVVAKVEPQIDPVKAPDVVTEKIKAKPTPTVKPTPTPTAKPTPTPSAKPTAKPSAKPTVQPTPVATAKPSVVVPPPAKASAAPKKAEVKKPKSELESALGFDNLLGADTQSKPNPNAKAGGKVGGTGDTVGATGGAGKGKGSGVGEGYARGVGQDIKQKIVYTPGNQNPRVTYKIHLLPSGEIRQIELIKASGDPKWDEAVKRAIQLYAPFPKPPAGATFNDYRDIRWEFAPKE</sequence>
<dbReference type="NCBIfam" id="TIGR02794">
    <property type="entry name" value="tolA_full"/>
    <property type="match status" value="1"/>
</dbReference>
<feature type="region of interest" description="Disordered" evidence="5">
    <location>
        <begin position="177"/>
        <end position="214"/>
    </location>
</feature>
<comment type="subcellular location">
    <subcellularLocation>
        <location evidence="1">Membrane</location>
        <topology evidence="1">Single-pass membrane protein</topology>
    </subcellularLocation>
</comment>
<dbReference type="InterPro" id="IPR006260">
    <property type="entry name" value="TonB/TolA_C"/>
</dbReference>
<keyword evidence="3 6" id="KW-1133">Transmembrane helix</keyword>
<evidence type="ECO:0000256" key="6">
    <source>
        <dbReference type="SAM" id="Phobius"/>
    </source>
</evidence>
<accession>A0ABS8BLW4</accession>
<dbReference type="RefSeq" id="WP_226764259.1">
    <property type="nucleotide sequence ID" value="NZ_JAJAWG010000005.1"/>
</dbReference>
<proteinExistence type="predicted"/>
<feature type="compositionally biased region" description="Pro residues" evidence="5">
    <location>
        <begin position="99"/>
        <end position="115"/>
    </location>
</feature>
<feature type="region of interest" description="Disordered" evidence="5">
    <location>
        <begin position="93"/>
        <end position="160"/>
    </location>
</feature>
<evidence type="ECO:0000256" key="1">
    <source>
        <dbReference type="ARBA" id="ARBA00004167"/>
    </source>
</evidence>
<keyword evidence="8" id="KW-1185">Reference proteome</keyword>
<feature type="transmembrane region" description="Helical" evidence="6">
    <location>
        <begin position="12"/>
        <end position="33"/>
    </location>
</feature>
<feature type="compositionally biased region" description="Low complexity" evidence="5">
    <location>
        <begin position="116"/>
        <end position="140"/>
    </location>
</feature>
<dbReference type="Gene3D" id="3.30.1150.10">
    <property type="match status" value="1"/>
</dbReference>
<dbReference type="SUPFAM" id="SSF74653">
    <property type="entry name" value="TolA/TonB C-terminal domain"/>
    <property type="match status" value="1"/>
</dbReference>
<evidence type="ECO:0000256" key="4">
    <source>
        <dbReference type="ARBA" id="ARBA00023136"/>
    </source>
</evidence>
<dbReference type="NCBIfam" id="TIGR01352">
    <property type="entry name" value="tonB_Cterm"/>
    <property type="match status" value="1"/>
</dbReference>
<reference evidence="7 8" key="1">
    <citation type="submission" date="2021-10" db="EMBL/GenBank/DDBJ databases">
        <authorList>
            <person name="Chen M."/>
        </authorList>
    </citation>
    <scope>NUCLEOTIDE SEQUENCE [LARGE SCALE GENOMIC DNA]</scope>
    <source>
        <strain evidence="7 8">H3-26</strain>
    </source>
</reference>
<organism evidence="7 8">
    <name type="scientific">Deefgea salmonis</name>
    <dbReference type="NCBI Taxonomy" id="2875502"/>
    <lineage>
        <taxon>Bacteria</taxon>
        <taxon>Pseudomonadati</taxon>
        <taxon>Pseudomonadota</taxon>
        <taxon>Betaproteobacteria</taxon>
        <taxon>Neisseriales</taxon>
        <taxon>Chitinibacteraceae</taxon>
        <taxon>Deefgea</taxon>
    </lineage>
</organism>
<dbReference type="InterPro" id="IPR014161">
    <property type="entry name" value="Tol-Pal_TolA"/>
</dbReference>
<dbReference type="Pfam" id="PF13103">
    <property type="entry name" value="TonB_2"/>
    <property type="match status" value="1"/>
</dbReference>
<dbReference type="Proteomes" id="UP001198034">
    <property type="component" value="Unassembled WGS sequence"/>
</dbReference>
<evidence type="ECO:0000256" key="3">
    <source>
        <dbReference type="ARBA" id="ARBA00022989"/>
    </source>
</evidence>
<keyword evidence="2 6" id="KW-0812">Transmembrane</keyword>
<comment type="caution">
    <text evidence="7">The sequence shown here is derived from an EMBL/GenBank/DDBJ whole genome shotgun (WGS) entry which is preliminary data.</text>
</comment>
<feature type="compositionally biased region" description="Gly residues" evidence="5">
    <location>
        <begin position="190"/>
        <end position="214"/>
    </location>
</feature>
<keyword evidence="4 6" id="KW-0472">Membrane</keyword>
<protein>
    <submittedName>
        <fullName evidence="7">Cell envelope integrity protein TolA</fullName>
    </submittedName>
</protein>
<evidence type="ECO:0000313" key="8">
    <source>
        <dbReference type="Proteomes" id="UP001198034"/>
    </source>
</evidence>
<evidence type="ECO:0000313" key="7">
    <source>
        <dbReference type="EMBL" id="MCB5196506.1"/>
    </source>
</evidence>
<evidence type="ECO:0000256" key="2">
    <source>
        <dbReference type="ARBA" id="ARBA00022692"/>
    </source>
</evidence>